<organism evidence="3">
    <name type="scientific">Candidatus Kentrum sp. FM</name>
    <dbReference type="NCBI Taxonomy" id="2126340"/>
    <lineage>
        <taxon>Bacteria</taxon>
        <taxon>Pseudomonadati</taxon>
        <taxon>Pseudomonadota</taxon>
        <taxon>Gammaproteobacteria</taxon>
        <taxon>Candidatus Kentrum</taxon>
    </lineage>
</organism>
<reference evidence="3" key="1">
    <citation type="submission" date="2019-02" db="EMBL/GenBank/DDBJ databases">
        <authorList>
            <person name="Gruber-Vodicka R. H."/>
            <person name="Seah K. B. B."/>
        </authorList>
    </citation>
    <scope>NUCLEOTIDE SEQUENCE</scope>
    <source>
        <strain evidence="1">BECK_BZ163</strain>
        <strain evidence="3">BECK_BZ164</strain>
        <strain evidence="2">BECK_BZ165</strain>
    </source>
</reference>
<evidence type="ECO:0000313" key="2">
    <source>
        <dbReference type="EMBL" id="VFJ65400.1"/>
    </source>
</evidence>
<protein>
    <recommendedName>
        <fullName evidence="4">PIN domain-containing protein</fullName>
    </recommendedName>
</protein>
<name>A0A450WF22_9GAMM</name>
<evidence type="ECO:0008006" key="4">
    <source>
        <dbReference type="Google" id="ProtNLM"/>
    </source>
</evidence>
<evidence type="ECO:0000313" key="1">
    <source>
        <dbReference type="EMBL" id="VFJ63666.1"/>
    </source>
</evidence>
<dbReference type="AlphaFoldDB" id="A0A450WF22"/>
<dbReference type="EMBL" id="CAADEZ010000338">
    <property type="protein sequence ID" value="VFJ63666.1"/>
    <property type="molecule type" value="Genomic_DNA"/>
</dbReference>
<gene>
    <name evidence="1" type="ORF">BECKFM1743A_GA0114220_103382</name>
    <name evidence="3" type="ORF">BECKFM1743B_GA0114221_103832</name>
    <name evidence="2" type="ORF">BECKFM1743C_GA0114222_103942</name>
</gene>
<sequence length="171" mass="19678">MCVVLDTNAFGPFFDENNKERGEFEPVFQWVVRGKGKLVYGGRTYKDEMRAASRYIPMFADLERAGKIVILKDENVNELQSKIRNIEPSDRFDDPHLVAIVLESKCRIVCTRDTRAIPYLKDSRFYTDGIKKPKLYISRRNTPLLQDKYIAQICKPSSKLPKNTADKLIGA</sequence>
<evidence type="ECO:0000313" key="3">
    <source>
        <dbReference type="EMBL" id="VFK15676.1"/>
    </source>
</evidence>
<proteinExistence type="predicted"/>
<accession>A0A450WF22</accession>
<dbReference type="EMBL" id="CAADFA010000394">
    <property type="protein sequence ID" value="VFJ65400.1"/>
    <property type="molecule type" value="Genomic_DNA"/>
</dbReference>
<dbReference type="EMBL" id="CAADFL010000383">
    <property type="protein sequence ID" value="VFK15676.1"/>
    <property type="molecule type" value="Genomic_DNA"/>
</dbReference>